<dbReference type="RefSeq" id="WP_012855835.1">
    <property type="nucleotide sequence ID" value="NC_013512.1"/>
</dbReference>
<dbReference type="OrthoDB" id="8617719at2"/>
<proteinExistence type="predicted"/>
<sequence length="240" mass="28227">MKFIEKQRNSVGYRRLLELQKIPDSTYDDVSNNVSKNDFIRNEVLTSLLEEQGYLCAYCMQKISLSNASIEHIIGQNYVKDSVELGKQHQINYDNFLAVCEGKSCKGNLHCDKSRAAYQKERQLFANPLENRIMQNIRFNSKGLIYYKDFIKIETIETLNNHADLYEDSNIRYDIHKVLNLNCQNLKARREAIINALKRLTNNWTKKGRIETELSKYQRKQSDGYIEFCQVAIYFLNKNR</sequence>
<protein>
    <recommendedName>
        <fullName evidence="3">TIGR02646 family protein</fullName>
    </recommendedName>
</protein>
<dbReference type="HOGENOM" id="CLU_092819_2_0_7"/>
<evidence type="ECO:0000313" key="1">
    <source>
        <dbReference type="EMBL" id="ACZ11069.1"/>
    </source>
</evidence>
<dbReference type="AlphaFoldDB" id="D1B0S5"/>
<organism evidence="1 2">
    <name type="scientific">Sulfurospirillum deleyianum (strain ATCC 51133 / DSM 6946 / 5175)</name>
    <dbReference type="NCBI Taxonomy" id="525898"/>
    <lineage>
        <taxon>Bacteria</taxon>
        <taxon>Pseudomonadati</taxon>
        <taxon>Campylobacterota</taxon>
        <taxon>Epsilonproteobacteria</taxon>
        <taxon>Campylobacterales</taxon>
        <taxon>Sulfurospirillaceae</taxon>
        <taxon>Sulfurospirillum</taxon>
    </lineage>
</organism>
<dbReference type="eggNOG" id="COG1403">
    <property type="taxonomic scope" value="Bacteria"/>
</dbReference>
<dbReference type="Proteomes" id="UP000002222">
    <property type="component" value="Chromosome"/>
</dbReference>
<reference evidence="2" key="1">
    <citation type="submission" date="2009-11" db="EMBL/GenBank/DDBJ databases">
        <title>The complete genome of Sulfurospirillum deleyianum DSM 6946.</title>
        <authorList>
            <consortium name="US DOE Joint Genome Institute (JGI-PGF)"/>
            <person name="Lucas S."/>
            <person name="Copeland A."/>
            <person name="Lapidus A."/>
            <person name="Glavina del Rio T."/>
            <person name="Dalin E."/>
            <person name="Tice H."/>
            <person name="Bruce D."/>
            <person name="Goodwin L."/>
            <person name="Pitluck S."/>
            <person name="Kyrpides N."/>
            <person name="Mavromatis K."/>
            <person name="Ivanova N."/>
            <person name="Ovchinnikova G."/>
            <person name="Munk A.C."/>
            <person name="Lu M."/>
            <person name="Brettin T."/>
            <person name="Detter J.C."/>
            <person name="Han C."/>
            <person name="Tapia R."/>
            <person name="Larimer F."/>
            <person name="Land M."/>
            <person name="Hauser L."/>
            <person name="Markowitz V."/>
            <person name="Cheng J.F."/>
            <person name="Hugenholtz P."/>
            <person name="Woyke T."/>
            <person name="Wu D."/>
            <person name="Aumann P."/>
            <person name="Schneider S."/>
            <person name="Lang E."/>
            <person name="Spring S."/>
            <person name="Klenk H.P."/>
            <person name="Eisen J.A."/>
        </authorList>
    </citation>
    <scope>NUCLEOTIDE SEQUENCE [LARGE SCALE GENOMIC DNA]</scope>
    <source>
        <strain evidence="2">ATCC 51133 / DSM 6946 / 5175</strain>
    </source>
</reference>
<dbReference type="KEGG" id="sdl:Sdel_0031"/>
<keyword evidence="2" id="KW-1185">Reference proteome</keyword>
<evidence type="ECO:0008006" key="3">
    <source>
        <dbReference type="Google" id="ProtNLM"/>
    </source>
</evidence>
<gene>
    <name evidence="1" type="ordered locus">Sdel_0031</name>
</gene>
<name>D1B0S5_SULD5</name>
<accession>D1B0S5</accession>
<evidence type="ECO:0000313" key="2">
    <source>
        <dbReference type="Proteomes" id="UP000002222"/>
    </source>
</evidence>
<dbReference type="EMBL" id="CP001816">
    <property type="protein sequence ID" value="ACZ11069.1"/>
    <property type="molecule type" value="Genomic_DNA"/>
</dbReference>
<reference evidence="1 2" key="2">
    <citation type="journal article" date="2010" name="Stand. Genomic Sci.">
        <title>Complete genome sequence of Sulfurospirillum deleyianum type strain (5175).</title>
        <authorList>
            <person name="Sikorski J."/>
            <person name="Lapidus A."/>
            <person name="Copeland A."/>
            <person name="Glavina Del Rio T."/>
            <person name="Nolan M."/>
            <person name="Lucas S."/>
            <person name="Chen F."/>
            <person name="Tice H."/>
            <person name="Cheng J.F."/>
            <person name="Saunders E."/>
            <person name="Bruce D."/>
            <person name="Goodwin L."/>
            <person name="Pitluck S."/>
            <person name="Ovchinnikova G."/>
            <person name="Pati A."/>
            <person name="Ivanova N."/>
            <person name="Mavromatis K."/>
            <person name="Chen A."/>
            <person name="Palaniappan K."/>
            <person name="Chain P."/>
            <person name="Land M."/>
            <person name="Hauser L."/>
            <person name="Chang Y.J."/>
            <person name="Jeffries C.D."/>
            <person name="Brettin T."/>
            <person name="Detter J.C."/>
            <person name="Han C."/>
            <person name="Rohde M."/>
            <person name="Lang E."/>
            <person name="Spring S."/>
            <person name="Goker M."/>
            <person name="Bristow J."/>
            <person name="Eisen J.A."/>
            <person name="Markowitz V."/>
            <person name="Hugenholtz P."/>
            <person name="Kyrpides N.C."/>
            <person name="Klenk H.P."/>
        </authorList>
    </citation>
    <scope>NUCLEOTIDE SEQUENCE [LARGE SCALE GENOMIC DNA]</scope>
    <source>
        <strain evidence="2">ATCC 51133 / DSM 6946 / 5175</strain>
    </source>
</reference>
<dbReference type="STRING" id="525898.Sdel_0031"/>